<evidence type="ECO:0000313" key="2">
    <source>
        <dbReference type="EMBL" id="CAA9238919.1"/>
    </source>
</evidence>
<organism evidence="2">
    <name type="scientific">uncultured Chloroflexota bacterium</name>
    <dbReference type="NCBI Taxonomy" id="166587"/>
    <lineage>
        <taxon>Bacteria</taxon>
        <taxon>Bacillati</taxon>
        <taxon>Chloroflexota</taxon>
        <taxon>environmental samples</taxon>
    </lineage>
</organism>
<feature type="transmembrane region" description="Helical" evidence="1">
    <location>
        <begin position="309"/>
        <end position="328"/>
    </location>
</feature>
<feature type="transmembrane region" description="Helical" evidence="1">
    <location>
        <begin position="139"/>
        <end position="158"/>
    </location>
</feature>
<feature type="transmembrane region" description="Helical" evidence="1">
    <location>
        <begin position="196"/>
        <end position="216"/>
    </location>
</feature>
<feature type="transmembrane region" description="Helical" evidence="1">
    <location>
        <begin position="400"/>
        <end position="422"/>
    </location>
</feature>
<feature type="transmembrane region" description="Helical" evidence="1">
    <location>
        <begin position="268"/>
        <end position="288"/>
    </location>
</feature>
<dbReference type="InterPro" id="IPR047928">
    <property type="entry name" value="Perm_prefix_1"/>
</dbReference>
<sequence>MITTQDHAVSLEQQIDQWRNYLRRRQAIHSVDVAELEDHLREQVASLADAGLDTDEAFLVAVKRMGNLDSLSREFAREHSDRLWKQLVVVPSETGAPHSAARTDAIVAFCLAVVAAVLIRVPALFGIRLDGELGQGAGFYARNLSLFVLPLLTGYFVWKRGIDTGARRRVAVALVAFVMAGVFANVYPFAETGNTLLLSAMHLPIALWLVVGIAYAGGRWGQVDGRMDFIRFSGELFIYYVLIALGGGVLMGFMAILFQAIGVDPEPFFEWLLPSGVVGAVLVASWLVEAKQSVIENMAPVLTRLFSPLFAAVLVAFLGTLLLTGRVIDIERNLLIVFDLLLAVVLALLLYSLSARDPRAAPGAFDVVQIVLVVSALLANALALWAITGRLSEFGFTPNRVAALGENVILLVNLAWSAVLYVRFLRGRGSFASLERWQTNYLWAYAVWAAIVVIVFPPVFSFI</sequence>
<dbReference type="NCBIfam" id="NF038403">
    <property type="entry name" value="perm_prefix_1"/>
    <property type="match status" value="1"/>
</dbReference>
<evidence type="ECO:0000256" key="1">
    <source>
        <dbReference type="SAM" id="Phobius"/>
    </source>
</evidence>
<feature type="transmembrane region" description="Helical" evidence="1">
    <location>
        <begin position="105"/>
        <end position="127"/>
    </location>
</feature>
<feature type="transmembrane region" description="Helical" evidence="1">
    <location>
        <begin position="334"/>
        <end position="353"/>
    </location>
</feature>
<keyword evidence="1" id="KW-0812">Transmembrane</keyword>
<proteinExistence type="predicted"/>
<keyword evidence="1" id="KW-0472">Membrane</keyword>
<dbReference type="EMBL" id="CADCTC010000091">
    <property type="protein sequence ID" value="CAA9238919.1"/>
    <property type="molecule type" value="Genomic_DNA"/>
</dbReference>
<feature type="transmembrane region" description="Helical" evidence="1">
    <location>
        <begin position="442"/>
        <end position="460"/>
    </location>
</feature>
<feature type="transmembrane region" description="Helical" evidence="1">
    <location>
        <begin position="237"/>
        <end position="262"/>
    </location>
</feature>
<protein>
    <submittedName>
        <fullName evidence="2">Putative membrane protein</fullName>
    </submittedName>
</protein>
<gene>
    <name evidence="2" type="ORF">AVDCRST_MAG77-1417</name>
</gene>
<feature type="transmembrane region" description="Helical" evidence="1">
    <location>
        <begin position="170"/>
        <end position="190"/>
    </location>
</feature>
<name>A0A6J4I1N3_9CHLR</name>
<dbReference type="AlphaFoldDB" id="A0A6J4I1N3"/>
<keyword evidence="1" id="KW-1133">Transmembrane helix</keyword>
<accession>A0A6J4I1N3</accession>
<reference evidence="2" key="1">
    <citation type="submission" date="2020-02" db="EMBL/GenBank/DDBJ databases">
        <authorList>
            <person name="Meier V. D."/>
        </authorList>
    </citation>
    <scope>NUCLEOTIDE SEQUENCE</scope>
    <source>
        <strain evidence="2">AVDCRST_MAG77</strain>
    </source>
</reference>
<feature type="transmembrane region" description="Helical" evidence="1">
    <location>
        <begin position="365"/>
        <end position="388"/>
    </location>
</feature>